<dbReference type="eggNOG" id="COG2919">
    <property type="taxonomic scope" value="Bacteria"/>
</dbReference>
<feature type="coiled-coil region" evidence="1">
    <location>
        <begin position="56"/>
        <end position="90"/>
    </location>
</feature>
<dbReference type="InterPro" id="IPR007060">
    <property type="entry name" value="FtsL/DivIC"/>
</dbReference>
<gene>
    <name evidence="4" type="ordered locus">ELI_3790</name>
</gene>
<name>E3GGD6_9FIRM</name>
<reference evidence="4 5" key="2">
    <citation type="journal article" date="2011" name="J. Bacteriol.">
        <title>Complete genome sequence of a carbon monoxide-utilizing acetogen, Eubacterium limosum KIST612.</title>
        <authorList>
            <person name="Roh H."/>
            <person name="Ko H.J."/>
            <person name="Kim D."/>
            <person name="Choi D.G."/>
            <person name="Park S."/>
            <person name="Kim S."/>
            <person name="Chang I.S."/>
            <person name="Choi I.G."/>
        </authorList>
    </citation>
    <scope>NUCLEOTIDE SEQUENCE [LARGE SCALE GENOMIC DNA]</scope>
    <source>
        <strain evidence="4 5">KIST612</strain>
    </source>
</reference>
<dbReference type="EMBL" id="CP002273">
    <property type="protein sequence ID" value="ADO38741.1"/>
    <property type="molecule type" value="Genomic_DNA"/>
</dbReference>
<keyword evidence="3" id="KW-0472">Membrane</keyword>
<keyword evidence="1" id="KW-0175">Coiled coil</keyword>
<keyword evidence="3" id="KW-1133">Transmembrane helix</keyword>
<evidence type="ECO:0000313" key="5">
    <source>
        <dbReference type="Proteomes" id="UP000006873"/>
    </source>
</evidence>
<keyword evidence="5" id="KW-1185">Reference proteome</keyword>
<reference key="1">
    <citation type="submission" date="2010-09" db="EMBL/GenBank/DDBJ databases">
        <authorList>
            <person name="Roh H."/>
            <person name="Ko H.-J."/>
            <person name="Kim D."/>
            <person name="Choi D.G."/>
            <person name="Park S."/>
            <person name="Kim S."/>
            <person name="Kim K.H."/>
            <person name="Chang I.S."/>
            <person name="Choi I.-G."/>
        </authorList>
    </citation>
    <scope>NUCLEOTIDE SEQUENCE</scope>
    <source>
        <strain>KIST612</strain>
    </source>
</reference>
<evidence type="ECO:0000256" key="2">
    <source>
        <dbReference type="SAM" id="MobiDB-lite"/>
    </source>
</evidence>
<evidence type="ECO:0000256" key="1">
    <source>
        <dbReference type="SAM" id="Coils"/>
    </source>
</evidence>
<accession>E3GGD6</accession>
<dbReference type="AlphaFoldDB" id="E3GGD6"/>
<feature type="compositionally biased region" description="Polar residues" evidence="2">
    <location>
        <begin position="119"/>
        <end position="136"/>
    </location>
</feature>
<protein>
    <submittedName>
        <fullName evidence="4">Septum formation initiator</fullName>
    </submittedName>
</protein>
<dbReference type="HOGENOM" id="CLU_1692847_0_0_9"/>
<evidence type="ECO:0000256" key="3">
    <source>
        <dbReference type="SAM" id="Phobius"/>
    </source>
</evidence>
<evidence type="ECO:0000313" key="4">
    <source>
        <dbReference type="EMBL" id="ADO38741.1"/>
    </source>
</evidence>
<organism evidence="4 5">
    <name type="scientific">Eubacterium callanderi</name>
    <dbReference type="NCBI Taxonomy" id="53442"/>
    <lineage>
        <taxon>Bacteria</taxon>
        <taxon>Bacillati</taxon>
        <taxon>Bacillota</taxon>
        <taxon>Clostridia</taxon>
        <taxon>Eubacteriales</taxon>
        <taxon>Eubacteriaceae</taxon>
        <taxon>Eubacterium</taxon>
    </lineage>
</organism>
<feature type="compositionally biased region" description="Low complexity" evidence="2">
    <location>
        <begin position="137"/>
        <end position="148"/>
    </location>
</feature>
<feature type="region of interest" description="Disordered" evidence="2">
    <location>
        <begin position="114"/>
        <end position="155"/>
    </location>
</feature>
<feature type="transmembrane region" description="Helical" evidence="3">
    <location>
        <begin position="32"/>
        <end position="53"/>
    </location>
</feature>
<sequence>MDCVTINKKTGGEKTVAEKKKNGLRRRFKPKMGTIIVTLVLLIFVGTLFGTNAMKIHQLKAQKADIQSKLDEAEKKSKQLDEDIKQIGTKNYIELIARKYLGLYYPDEKIVVPVEGKDNNGQNNSGQPAEQPTPTTDESSQDNSNSDEQQSEENE</sequence>
<dbReference type="KEGG" id="elm:ELI_3790"/>
<proteinExistence type="predicted"/>
<keyword evidence="3" id="KW-0812">Transmembrane</keyword>
<dbReference type="Proteomes" id="UP000006873">
    <property type="component" value="Chromosome"/>
</dbReference>
<dbReference type="Pfam" id="PF04977">
    <property type="entry name" value="DivIC"/>
    <property type="match status" value="1"/>
</dbReference>